<comment type="caution">
    <text evidence="4">The sequence shown here is derived from an EMBL/GenBank/DDBJ whole genome shotgun (WGS) entry which is preliminary data.</text>
</comment>
<name>A0ABV2ANE0_9EUKA</name>
<dbReference type="Pfam" id="PF17862">
    <property type="entry name" value="AAA_lid_3"/>
    <property type="match status" value="1"/>
</dbReference>
<reference evidence="4 5" key="1">
    <citation type="journal article" date="2024" name="BMC Biol.">
        <title>Comparative genomics of Ascetosporea gives new insight into the evolutionary basis for animal parasitism in Rhizaria.</title>
        <authorList>
            <person name="Hiltunen Thoren M."/>
            <person name="Onut-Brannstrom I."/>
            <person name="Alfjorden A."/>
            <person name="Peckova H."/>
            <person name="Swords F."/>
            <person name="Hooper C."/>
            <person name="Holzer A.S."/>
            <person name="Bass D."/>
            <person name="Burki F."/>
        </authorList>
    </citation>
    <scope>NUCLEOTIDE SEQUENCE [LARGE SCALE GENOMIC DNA]</scope>
    <source>
        <strain evidence="4">20-A016</strain>
    </source>
</reference>
<dbReference type="EMBL" id="JBDODL010001140">
    <property type="protein sequence ID" value="MES1921190.1"/>
    <property type="molecule type" value="Genomic_DNA"/>
</dbReference>
<proteinExistence type="inferred from homology"/>
<dbReference type="InterPro" id="IPR000642">
    <property type="entry name" value="Peptidase_M41"/>
</dbReference>
<evidence type="ECO:0000313" key="5">
    <source>
        <dbReference type="Proteomes" id="UP001439008"/>
    </source>
</evidence>
<dbReference type="Gene3D" id="1.20.58.760">
    <property type="entry name" value="Peptidase M41"/>
    <property type="match status" value="1"/>
</dbReference>
<keyword evidence="5" id="KW-1185">Reference proteome</keyword>
<evidence type="ECO:0000259" key="2">
    <source>
        <dbReference type="Pfam" id="PF01434"/>
    </source>
</evidence>
<protein>
    <submittedName>
        <fullName evidence="4">Uncharacterized protein</fullName>
    </submittedName>
</protein>
<feature type="domain" description="Peptidase M41" evidence="2">
    <location>
        <begin position="78"/>
        <end position="261"/>
    </location>
</feature>
<evidence type="ECO:0000256" key="1">
    <source>
        <dbReference type="ARBA" id="ARBA00010550"/>
    </source>
</evidence>
<dbReference type="Proteomes" id="UP001439008">
    <property type="component" value="Unassembled WGS sequence"/>
</dbReference>
<dbReference type="Gene3D" id="1.10.8.60">
    <property type="match status" value="1"/>
</dbReference>
<sequence>MLHLYSAGVQTDESVDFDRIAIDCVLSSGADIANIVNTAKISAAKNDRTVLSAKDFEAAVLDVSNGVERQSLQLGAPARRALAISESACALVSLLTKSSSRELRRISIVPRGLELSSSRSVPSSEDAMVSQSVEQLLARIDADIAGQIGQELLLGKSRIMSDSKTRCERATKLARSMSAELGMGKRLGFAASMFANENVDWRTPYLPAQTRSAIDEDAVERLKEAEERVLRLLRRNKSRLLALSEELLVRESLGRKEIERVVEEVPEDDFEVKTTNKID</sequence>
<evidence type="ECO:0000259" key="3">
    <source>
        <dbReference type="Pfam" id="PF17862"/>
    </source>
</evidence>
<dbReference type="PANTHER" id="PTHR23076">
    <property type="entry name" value="METALLOPROTEASE M41 FTSH"/>
    <property type="match status" value="1"/>
</dbReference>
<accession>A0ABV2ANE0</accession>
<evidence type="ECO:0000313" key="4">
    <source>
        <dbReference type="EMBL" id="MES1921190.1"/>
    </source>
</evidence>
<dbReference type="Pfam" id="PF01434">
    <property type="entry name" value="Peptidase_M41"/>
    <property type="match status" value="1"/>
</dbReference>
<dbReference type="InterPro" id="IPR041569">
    <property type="entry name" value="AAA_lid_3"/>
</dbReference>
<comment type="similarity">
    <text evidence="1">In the N-terminal section; belongs to the AAA ATPase family.</text>
</comment>
<dbReference type="PANTHER" id="PTHR23076:SF37">
    <property type="entry name" value="ATP-DEPENDENT ZINC METALLOPROTEASE FTSH 4, MITOCHONDRIAL"/>
    <property type="match status" value="1"/>
</dbReference>
<feature type="domain" description="AAA ATPase AAA+ lid" evidence="3">
    <location>
        <begin position="14"/>
        <end position="58"/>
    </location>
</feature>
<gene>
    <name evidence="4" type="ORF">MHBO_002757</name>
</gene>
<dbReference type="SUPFAM" id="SSF140990">
    <property type="entry name" value="FtsH protease domain-like"/>
    <property type="match status" value="1"/>
</dbReference>
<organism evidence="4 5">
    <name type="scientific">Bonamia ostreae</name>
    <dbReference type="NCBI Taxonomy" id="126728"/>
    <lineage>
        <taxon>Eukaryota</taxon>
        <taxon>Sar</taxon>
        <taxon>Rhizaria</taxon>
        <taxon>Endomyxa</taxon>
        <taxon>Ascetosporea</taxon>
        <taxon>Haplosporida</taxon>
        <taxon>Bonamia</taxon>
    </lineage>
</organism>
<dbReference type="InterPro" id="IPR037219">
    <property type="entry name" value="Peptidase_M41-like"/>
</dbReference>